<evidence type="ECO:0000256" key="2">
    <source>
        <dbReference type="ARBA" id="ARBA00005120"/>
    </source>
</evidence>
<keyword evidence="7 12" id="KW-0220">Diaminopimelate biosynthesis</keyword>
<dbReference type="Gene3D" id="3.20.20.70">
    <property type="entry name" value="Aldolase class I"/>
    <property type="match status" value="1"/>
</dbReference>
<evidence type="ECO:0000256" key="13">
    <source>
        <dbReference type="PIRNR" id="PIRNR001365"/>
    </source>
</evidence>
<dbReference type="SUPFAM" id="SSF51569">
    <property type="entry name" value="Aldolase"/>
    <property type="match status" value="1"/>
</dbReference>
<dbReference type="PANTHER" id="PTHR12128">
    <property type="entry name" value="DIHYDRODIPICOLINATE SYNTHASE"/>
    <property type="match status" value="1"/>
</dbReference>
<dbReference type="GO" id="GO:0008840">
    <property type="term" value="F:4-hydroxy-tetrahydrodipicolinate synthase activity"/>
    <property type="evidence" value="ECO:0007669"/>
    <property type="project" value="UniProtKB-UniRule"/>
</dbReference>
<keyword evidence="6 12" id="KW-0028">Amino-acid biosynthesis</keyword>
<feature type="binding site" evidence="12 15">
    <location>
        <position position="201"/>
    </location>
    <ligand>
        <name>pyruvate</name>
        <dbReference type="ChEBI" id="CHEBI:15361"/>
    </ligand>
</feature>
<dbReference type="InterPro" id="IPR013785">
    <property type="entry name" value="Aldolase_TIM"/>
</dbReference>
<keyword evidence="5 12" id="KW-0963">Cytoplasm</keyword>
<dbReference type="GO" id="GO:0009089">
    <property type="term" value="P:lysine biosynthetic process via diaminopimelate"/>
    <property type="evidence" value="ECO:0007669"/>
    <property type="project" value="UniProtKB-UniRule"/>
</dbReference>
<evidence type="ECO:0000256" key="15">
    <source>
        <dbReference type="PIRSR" id="PIRSR001365-2"/>
    </source>
</evidence>
<evidence type="ECO:0000256" key="9">
    <source>
        <dbReference type="ARBA" id="ARBA00023239"/>
    </source>
</evidence>
<comment type="subunit">
    <text evidence="12">Homotetramer; dimer of dimers.</text>
</comment>
<feature type="site" description="Part of a proton relay during catalysis" evidence="12">
    <location>
        <position position="107"/>
    </location>
</feature>
<dbReference type="EMBL" id="NMOS02000027">
    <property type="protein sequence ID" value="RDH39912.1"/>
    <property type="molecule type" value="Genomic_DNA"/>
</dbReference>
<evidence type="ECO:0000256" key="14">
    <source>
        <dbReference type="PIRSR" id="PIRSR001365-1"/>
    </source>
</evidence>
<evidence type="ECO:0000256" key="7">
    <source>
        <dbReference type="ARBA" id="ARBA00022915"/>
    </source>
</evidence>
<dbReference type="Proteomes" id="UP000226429">
    <property type="component" value="Unassembled WGS sequence"/>
</dbReference>
<keyword evidence="9 12" id="KW-0456">Lyase</keyword>
<dbReference type="InterPro" id="IPR005263">
    <property type="entry name" value="DapA"/>
</dbReference>
<dbReference type="NCBIfam" id="TIGR00674">
    <property type="entry name" value="dapA"/>
    <property type="match status" value="1"/>
</dbReference>
<keyword evidence="8 12" id="KW-0457">Lysine biosynthesis</keyword>
<evidence type="ECO:0000256" key="6">
    <source>
        <dbReference type="ARBA" id="ARBA00022605"/>
    </source>
</evidence>
<comment type="catalytic activity">
    <reaction evidence="11 12">
        <text>L-aspartate 4-semialdehyde + pyruvate = (2S,4S)-4-hydroxy-2,3,4,5-tetrahydrodipicolinate + H2O + H(+)</text>
        <dbReference type="Rhea" id="RHEA:34171"/>
        <dbReference type="ChEBI" id="CHEBI:15361"/>
        <dbReference type="ChEBI" id="CHEBI:15377"/>
        <dbReference type="ChEBI" id="CHEBI:15378"/>
        <dbReference type="ChEBI" id="CHEBI:67139"/>
        <dbReference type="ChEBI" id="CHEBI:537519"/>
        <dbReference type="EC" id="4.3.3.7"/>
    </reaction>
</comment>
<proteinExistence type="inferred from homology"/>
<comment type="similarity">
    <text evidence="3 12 13">Belongs to the DapA family.</text>
</comment>
<dbReference type="UniPathway" id="UPA00034">
    <property type="reaction ID" value="UER00017"/>
</dbReference>
<dbReference type="PANTHER" id="PTHR12128:SF66">
    <property type="entry name" value="4-HYDROXY-2-OXOGLUTARATE ALDOLASE, MITOCHONDRIAL"/>
    <property type="match status" value="1"/>
</dbReference>
<dbReference type="PRINTS" id="PR00146">
    <property type="entry name" value="DHPICSNTHASE"/>
</dbReference>
<evidence type="ECO:0000256" key="1">
    <source>
        <dbReference type="ARBA" id="ARBA00003294"/>
    </source>
</evidence>
<dbReference type="PIRSF" id="PIRSF001365">
    <property type="entry name" value="DHDPS"/>
    <property type="match status" value="1"/>
</dbReference>
<dbReference type="InterPro" id="IPR020624">
    <property type="entry name" value="Schiff_base-form_aldolases_CS"/>
</dbReference>
<feature type="active site" description="Schiff-base intermediate with substrate" evidence="12 14">
    <location>
        <position position="161"/>
    </location>
</feature>
<dbReference type="InterPro" id="IPR002220">
    <property type="entry name" value="DapA-like"/>
</dbReference>
<feature type="site" description="Part of a proton relay during catalysis" evidence="12">
    <location>
        <position position="44"/>
    </location>
</feature>
<reference evidence="16 17" key="2">
    <citation type="journal article" date="2018" name="J. Invertebr. Pathol.">
        <title>'Candidatus Aquirickettsiella gammari' (Gammaproteobacteria: Legionellales: Coxiellaceae): A bacterial pathogen of the freshwater crustacean Gammarus fossarum (Malacostraca: Amphipoda).</title>
        <authorList>
            <person name="Bojko J."/>
            <person name="Dunn A.M."/>
            <person name="Stebbing P.D."/>
            <person name="van Aerle R."/>
            <person name="Bacela-Spychalska K."/>
            <person name="Bean T.P."/>
            <person name="Urrutia A."/>
            <person name="Stentiford G.D."/>
        </authorList>
    </citation>
    <scope>NUCLEOTIDE SEQUENCE [LARGE SCALE GENOMIC DNA]</scope>
    <source>
        <strain evidence="16">RA15029</strain>
    </source>
</reference>
<reference evidence="16 17" key="1">
    <citation type="journal article" date="2017" name="Int. J. Syst. Evol. Microbiol.">
        <title>Aquarickettsiella crustaci n. gen. n. sp. (Gammaproteobacteria: Legionellales: Coxiellaceae); a bacterial pathogen of the freshwater crustacean: Gammarus fossarum (Malacostraca: Amphipoda).</title>
        <authorList>
            <person name="Bojko J."/>
            <person name="Dunn A.M."/>
            <person name="Stebbing P.D."/>
            <person name="Van Aerle R."/>
            <person name="Bacela-Spychalska K."/>
            <person name="Bean T.P."/>
            <person name="Stentiford G.D."/>
        </authorList>
    </citation>
    <scope>NUCLEOTIDE SEQUENCE [LARGE SCALE GENOMIC DNA]</scope>
    <source>
        <strain evidence="16">RA15029</strain>
    </source>
</reference>
<dbReference type="GO" id="GO:0019877">
    <property type="term" value="P:diaminopimelate biosynthetic process"/>
    <property type="evidence" value="ECO:0007669"/>
    <property type="project" value="UniProtKB-UniRule"/>
</dbReference>
<evidence type="ECO:0000256" key="4">
    <source>
        <dbReference type="ARBA" id="ARBA00012086"/>
    </source>
</evidence>
<sequence>MFHGSIVALLTPMRENGDIDYVCLRKLVDWHIAQRTDAIVVVGTTGEAATLDSEEQSNVIKTVVEQTHRRIPVIASTGTHSTRRTIDKTRAAMEVGVDACLLVTPYYNCPTQEGLYQHYRLIADKVPIPQILYNVPKRTGCDLLPDTVAKLAGIANIVGIKEGQPDRAKKILELCGNNIDVYSGDDNTALEIIRLGGKGVISVAANLLPRSMHNLYEFAKKENWEAAEEIDQLLRPLYEGLFIETNPIPVKWLAAERDLILTPSVRLPLTKLSLAHQADLRPILDLLEALP</sequence>
<comment type="function">
    <text evidence="1 12">Catalyzes the condensation of (S)-aspartate-beta-semialdehyde [(S)-ASA] and pyruvate to 4-hydroxy-tetrahydrodipicolinate (HTPA).</text>
</comment>
<organism evidence="16 17">
    <name type="scientific">Candidatus Aquirickettsiella gammari</name>
    <dbReference type="NCBI Taxonomy" id="2016198"/>
    <lineage>
        <taxon>Bacteria</taxon>
        <taxon>Pseudomonadati</taxon>
        <taxon>Pseudomonadota</taxon>
        <taxon>Gammaproteobacteria</taxon>
        <taxon>Legionellales</taxon>
        <taxon>Coxiellaceae</taxon>
        <taxon>Candidatus Aquirickettsiella</taxon>
    </lineage>
</organism>
<comment type="subcellular location">
    <subcellularLocation>
        <location evidence="12">Cytoplasm</location>
    </subcellularLocation>
</comment>
<evidence type="ECO:0000313" key="16">
    <source>
        <dbReference type="EMBL" id="RDH39912.1"/>
    </source>
</evidence>
<protein>
    <recommendedName>
        <fullName evidence="4 12">4-hydroxy-tetrahydrodipicolinate synthase</fullName>
        <shortName evidence="12">HTPA synthase</shortName>
        <ecNumber evidence="4 12">4.3.3.7</ecNumber>
    </recommendedName>
</protein>
<dbReference type="HAMAP" id="MF_00418">
    <property type="entry name" value="DapA"/>
    <property type="match status" value="1"/>
</dbReference>
<keyword evidence="17" id="KW-1185">Reference proteome</keyword>
<evidence type="ECO:0000256" key="11">
    <source>
        <dbReference type="ARBA" id="ARBA00047836"/>
    </source>
</evidence>
<dbReference type="PROSITE" id="PS00665">
    <property type="entry name" value="DHDPS_1"/>
    <property type="match status" value="1"/>
</dbReference>
<gene>
    <name evidence="12" type="primary">dapA</name>
    <name evidence="16" type="ORF">CFE62_006585</name>
</gene>
<feature type="active site" description="Proton donor/acceptor" evidence="12 14">
    <location>
        <position position="133"/>
    </location>
</feature>
<dbReference type="AlphaFoldDB" id="A0A370CFH7"/>
<comment type="caution">
    <text evidence="16">The sequence shown here is derived from an EMBL/GenBank/DDBJ whole genome shotgun (WGS) entry which is preliminary data.</text>
</comment>
<evidence type="ECO:0000256" key="3">
    <source>
        <dbReference type="ARBA" id="ARBA00007592"/>
    </source>
</evidence>
<evidence type="ECO:0000256" key="12">
    <source>
        <dbReference type="HAMAP-Rule" id="MF_00418"/>
    </source>
</evidence>
<name>A0A370CFH7_9COXI</name>
<feature type="binding site" evidence="12 15">
    <location>
        <position position="45"/>
    </location>
    <ligand>
        <name>pyruvate</name>
        <dbReference type="ChEBI" id="CHEBI:15361"/>
    </ligand>
</feature>
<keyword evidence="10 12" id="KW-0704">Schiff base</keyword>
<evidence type="ECO:0000256" key="8">
    <source>
        <dbReference type="ARBA" id="ARBA00023154"/>
    </source>
</evidence>
<dbReference type="Pfam" id="PF00701">
    <property type="entry name" value="DHDPS"/>
    <property type="match status" value="1"/>
</dbReference>
<comment type="pathway">
    <text evidence="2 12">Amino-acid biosynthesis; L-lysine biosynthesis via DAP pathway; (S)-tetrahydrodipicolinate from L-aspartate: step 3/4.</text>
</comment>
<dbReference type="GO" id="GO:0005829">
    <property type="term" value="C:cytosol"/>
    <property type="evidence" value="ECO:0007669"/>
    <property type="project" value="TreeGrafter"/>
</dbReference>
<evidence type="ECO:0000313" key="17">
    <source>
        <dbReference type="Proteomes" id="UP000226429"/>
    </source>
</evidence>
<dbReference type="SMART" id="SM01130">
    <property type="entry name" value="DHDPS"/>
    <property type="match status" value="1"/>
</dbReference>
<dbReference type="CDD" id="cd00950">
    <property type="entry name" value="DHDPS"/>
    <property type="match status" value="1"/>
</dbReference>
<evidence type="ECO:0000256" key="10">
    <source>
        <dbReference type="ARBA" id="ARBA00023270"/>
    </source>
</evidence>
<evidence type="ECO:0000256" key="5">
    <source>
        <dbReference type="ARBA" id="ARBA00022490"/>
    </source>
</evidence>
<comment type="caution">
    <text evidence="12">Was originally thought to be a dihydrodipicolinate synthase (DHDPS), catalyzing the condensation of (S)-aspartate-beta-semialdehyde [(S)-ASA] and pyruvate to dihydrodipicolinate (DHDP). However, it was shown in E.coli that the product of the enzymatic reaction is not dihydrodipicolinate but in fact (4S)-4-hydroxy-2,3,4,5-tetrahydro-(2S)-dipicolinic acid (HTPA), and that the consecutive dehydration reaction leading to DHDP is not spontaneous but catalyzed by DapB.</text>
</comment>
<dbReference type="EC" id="4.3.3.7" evidence="4 12"/>
<accession>A0A370CFH7</accession>